<dbReference type="EMBL" id="CP011454">
    <property type="protein sequence ID" value="AMW04486.1"/>
    <property type="molecule type" value="Genomic_DNA"/>
</dbReference>
<dbReference type="PRINTS" id="PR00411">
    <property type="entry name" value="PNDRDTASEI"/>
</dbReference>
<dbReference type="Gene3D" id="3.40.250.10">
    <property type="entry name" value="Rhodanese-like domain"/>
    <property type="match status" value="1"/>
</dbReference>
<comment type="similarity">
    <text evidence="2">Belongs to the class-III pyridine nucleotide-disulfide oxidoreductase family.</text>
</comment>
<dbReference type="OrthoDB" id="9802028at2"/>
<sequence>MPLRLLVIGGVAGGATAAARARRLDEHAEITILERGPYVSYANCGLPYFIARQIEERERLLLATPESFARRYRICVKVQTEALELDRAGQRVRIHGPDGDEWLPYDRLILGQGGLPVRPPLPGSDAPHVFTLWSVPDMDRLDAFIATHRPATAVVVGGGFIGLEMAEAFHERGIATTVVEMLPTVMSLMDPEFGVQVARELEGHQVHVLTDTGVQAVHTAEREVELTTGVRLPADLVLFATGVRPELTLARQAGLEIGASGGLVVNEFLQTSDPNIYAAGDMIEVEHLVSGRRARVPLAGPANRQGRIAASNAMGVPMPYGGALGTSVVKIFGATAGMTGLSERAARAAGFDVGVAIVHANHHAKYYPGARELSLKLVYDRTNARLLGGQAFGHAGVDKRIDVLAMALLGRMTLHELAQVDLSYAPPYSSANDPVNVAAFVGENDLAGYSPNITASQLADALQSSAPPLVLDVRNPDEYLAAHIQGALNIPVDDVRARLSEIPRDRAIAVHCKSGFRGHLAARILRQHGYTNLVNLTGGWTSFALECSERQRKGQLTPQLQCITG</sequence>
<dbReference type="STRING" id="1379270.GEMMAAP_05780"/>
<dbReference type="GO" id="GO:0016491">
    <property type="term" value="F:oxidoreductase activity"/>
    <property type="evidence" value="ECO:0007669"/>
    <property type="project" value="UniProtKB-KW"/>
</dbReference>
<dbReference type="KEGG" id="gph:GEMMAAP_05780"/>
<evidence type="ECO:0000256" key="2">
    <source>
        <dbReference type="ARBA" id="ARBA00009130"/>
    </source>
</evidence>
<dbReference type="SMART" id="SM00450">
    <property type="entry name" value="RHOD"/>
    <property type="match status" value="1"/>
</dbReference>
<evidence type="ECO:0000256" key="6">
    <source>
        <dbReference type="ARBA" id="ARBA00023284"/>
    </source>
</evidence>
<keyword evidence="6" id="KW-0676">Redox-active center</keyword>
<dbReference type="RefSeq" id="WP_075071445.1">
    <property type="nucleotide sequence ID" value="NZ_CP011454.1"/>
</dbReference>
<dbReference type="InterPro" id="IPR016156">
    <property type="entry name" value="FAD/NAD-linked_Rdtase_dimer_sf"/>
</dbReference>
<dbReference type="eggNOG" id="COG0446">
    <property type="taxonomic scope" value="Bacteria"/>
</dbReference>
<dbReference type="InterPro" id="IPR004099">
    <property type="entry name" value="Pyr_nucl-diS_OxRdtase_dimer"/>
</dbReference>
<proteinExistence type="inferred from homology"/>
<evidence type="ECO:0000313" key="8">
    <source>
        <dbReference type="EMBL" id="AMW04486.1"/>
    </source>
</evidence>
<dbReference type="AlphaFoldDB" id="A0A143BHG2"/>
<dbReference type="InterPro" id="IPR036873">
    <property type="entry name" value="Rhodanese-like_dom_sf"/>
</dbReference>
<dbReference type="Pfam" id="PF07992">
    <property type="entry name" value="Pyr_redox_2"/>
    <property type="match status" value="1"/>
</dbReference>
<evidence type="ECO:0000256" key="4">
    <source>
        <dbReference type="ARBA" id="ARBA00022827"/>
    </source>
</evidence>
<feature type="domain" description="Rhodanese" evidence="7">
    <location>
        <begin position="464"/>
        <end position="552"/>
    </location>
</feature>
<dbReference type="Pfam" id="PF00581">
    <property type="entry name" value="Rhodanese"/>
    <property type="match status" value="1"/>
</dbReference>
<keyword evidence="5" id="KW-0560">Oxidoreductase</keyword>
<evidence type="ECO:0000259" key="7">
    <source>
        <dbReference type="PROSITE" id="PS50206"/>
    </source>
</evidence>
<evidence type="ECO:0000313" key="9">
    <source>
        <dbReference type="Proteomes" id="UP000076404"/>
    </source>
</evidence>
<dbReference type="PANTHER" id="PTHR43429:SF1">
    <property type="entry name" value="NAD(P)H SULFUR OXIDOREDUCTASE (COA-DEPENDENT)"/>
    <property type="match status" value="1"/>
</dbReference>
<dbReference type="SUPFAM" id="SSF55424">
    <property type="entry name" value="FAD/NAD-linked reductases, dimerisation (C-terminal) domain"/>
    <property type="match status" value="1"/>
</dbReference>
<dbReference type="eggNOG" id="COG0607">
    <property type="taxonomic scope" value="Bacteria"/>
</dbReference>
<keyword evidence="4" id="KW-0274">FAD</keyword>
<dbReference type="PANTHER" id="PTHR43429">
    <property type="entry name" value="PYRIDINE NUCLEOTIDE-DISULFIDE OXIDOREDUCTASE DOMAIN-CONTAINING"/>
    <property type="match status" value="1"/>
</dbReference>
<gene>
    <name evidence="8" type="ORF">GEMMAAP_05780</name>
</gene>
<accession>A0A143BHG2</accession>
<dbReference type="InterPro" id="IPR023753">
    <property type="entry name" value="FAD/NAD-binding_dom"/>
</dbReference>
<reference evidence="8 9" key="2">
    <citation type="journal article" date="2016" name="Environ. Microbiol. Rep.">
        <title>Metagenomic evidence for the presence of phototrophic Gemmatimonadetes bacteria in diverse environments.</title>
        <authorList>
            <person name="Zeng Y."/>
            <person name="Baumbach J."/>
            <person name="Barbosa E.G."/>
            <person name="Azevedo V."/>
            <person name="Zhang C."/>
            <person name="Koblizek M."/>
        </authorList>
    </citation>
    <scope>NUCLEOTIDE SEQUENCE [LARGE SCALE GENOMIC DNA]</scope>
    <source>
        <strain evidence="8 9">AP64</strain>
    </source>
</reference>
<dbReference type="PRINTS" id="PR00368">
    <property type="entry name" value="FADPNR"/>
</dbReference>
<dbReference type="SUPFAM" id="SSF51905">
    <property type="entry name" value="FAD/NAD(P)-binding domain"/>
    <property type="match status" value="2"/>
</dbReference>
<dbReference type="Pfam" id="PF02852">
    <property type="entry name" value="Pyr_redox_dim"/>
    <property type="match status" value="1"/>
</dbReference>
<dbReference type="InterPro" id="IPR036188">
    <property type="entry name" value="FAD/NAD-bd_sf"/>
</dbReference>
<protein>
    <recommendedName>
        <fullName evidence="7">Rhodanese domain-containing protein</fullName>
    </recommendedName>
</protein>
<evidence type="ECO:0000256" key="5">
    <source>
        <dbReference type="ARBA" id="ARBA00023002"/>
    </source>
</evidence>
<dbReference type="InterPro" id="IPR050260">
    <property type="entry name" value="FAD-bd_OxRdtase"/>
</dbReference>
<dbReference type="PROSITE" id="PS50206">
    <property type="entry name" value="RHODANESE_3"/>
    <property type="match status" value="1"/>
</dbReference>
<dbReference type="SUPFAM" id="SSF52821">
    <property type="entry name" value="Rhodanese/Cell cycle control phosphatase"/>
    <property type="match status" value="1"/>
</dbReference>
<organism evidence="8 9">
    <name type="scientific">Gemmatimonas phototrophica</name>
    <dbReference type="NCBI Taxonomy" id="1379270"/>
    <lineage>
        <taxon>Bacteria</taxon>
        <taxon>Pseudomonadati</taxon>
        <taxon>Gemmatimonadota</taxon>
        <taxon>Gemmatimonadia</taxon>
        <taxon>Gemmatimonadales</taxon>
        <taxon>Gemmatimonadaceae</taxon>
        <taxon>Gemmatimonas</taxon>
    </lineage>
</organism>
<evidence type="ECO:0000256" key="1">
    <source>
        <dbReference type="ARBA" id="ARBA00001974"/>
    </source>
</evidence>
<name>A0A143BHG2_9BACT</name>
<dbReference type="InterPro" id="IPR001763">
    <property type="entry name" value="Rhodanese-like_dom"/>
</dbReference>
<reference evidence="8 9" key="1">
    <citation type="journal article" date="2014" name="Proc. Natl. Acad. Sci. U.S.A.">
        <title>Functional type 2 photosynthetic reaction centers found in the rare bacterial phylum Gemmatimonadetes.</title>
        <authorList>
            <person name="Zeng Y."/>
            <person name="Feng F."/>
            <person name="Medova H."/>
            <person name="Dean J."/>
            <person name="Koblizek M."/>
        </authorList>
    </citation>
    <scope>NUCLEOTIDE SEQUENCE [LARGE SCALE GENOMIC DNA]</scope>
    <source>
        <strain evidence="8 9">AP64</strain>
    </source>
</reference>
<evidence type="ECO:0000256" key="3">
    <source>
        <dbReference type="ARBA" id="ARBA00022630"/>
    </source>
</evidence>
<comment type="cofactor">
    <cofactor evidence="1">
        <name>FAD</name>
        <dbReference type="ChEBI" id="CHEBI:57692"/>
    </cofactor>
</comment>
<dbReference type="Gene3D" id="3.50.50.60">
    <property type="entry name" value="FAD/NAD(P)-binding domain"/>
    <property type="match status" value="2"/>
</dbReference>
<keyword evidence="3" id="KW-0285">Flavoprotein</keyword>
<dbReference type="Proteomes" id="UP000076404">
    <property type="component" value="Chromosome"/>
</dbReference>
<keyword evidence="9" id="KW-1185">Reference proteome</keyword>